<dbReference type="InterPro" id="IPR029052">
    <property type="entry name" value="Metallo-depent_PP-like"/>
</dbReference>
<evidence type="ECO:0000313" key="5">
    <source>
        <dbReference type="EMBL" id="GAA1989793.1"/>
    </source>
</evidence>
<dbReference type="InterPro" id="IPR004843">
    <property type="entry name" value="Calcineurin-like_PHP"/>
</dbReference>
<feature type="chain" id="PRO_5046573671" evidence="2">
    <location>
        <begin position="27"/>
        <end position="545"/>
    </location>
</feature>
<comment type="caution">
    <text evidence="5">The sequence shown here is derived from an EMBL/GenBank/DDBJ whole genome shotgun (WGS) entry which is preliminary data.</text>
</comment>
<feature type="signal peptide" evidence="2">
    <location>
        <begin position="1"/>
        <end position="26"/>
    </location>
</feature>
<gene>
    <name evidence="5" type="ORF">GCM10009838_61070</name>
</gene>
<dbReference type="InterPro" id="IPR008963">
    <property type="entry name" value="Purple_acid_Pase-like_N"/>
</dbReference>
<keyword evidence="6" id="KW-1185">Reference proteome</keyword>
<dbReference type="Proteomes" id="UP001499854">
    <property type="component" value="Unassembled WGS sequence"/>
</dbReference>
<proteinExistence type="predicted"/>
<feature type="domain" description="Purple acid phosphatase N-terminal" evidence="4">
    <location>
        <begin position="75"/>
        <end position="165"/>
    </location>
</feature>
<dbReference type="Pfam" id="PF00149">
    <property type="entry name" value="Metallophos"/>
    <property type="match status" value="1"/>
</dbReference>
<dbReference type="PROSITE" id="PS51318">
    <property type="entry name" value="TAT"/>
    <property type="match status" value="1"/>
</dbReference>
<dbReference type="PANTHER" id="PTHR22953">
    <property type="entry name" value="ACID PHOSPHATASE RELATED"/>
    <property type="match status" value="1"/>
</dbReference>
<dbReference type="Gene3D" id="2.60.40.380">
    <property type="entry name" value="Purple acid phosphatase-like, N-terminal"/>
    <property type="match status" value="1"/>
</dbReference>
<feature type="domain" description="Calcineurin-like phosphoesterase" evidence="3">
    <location>
        <begin position="222"/>
        <end position="401"/>
    </location>
</feature>
<evidence type="ECO:0000256" key="2">
    <source>
        <dbReference type="SAM" id="SignalP"/>
    </source>
</evidence>
<dbReference type="SUPFAM" id="SSF56300">
    <property type="entry name" value="Metallo-dependent phosphatases"/>
    <property type="match status" value="1"/>
</dbReference>
<dbReference type="InterPro" id="IPR039331">
    <property type="entry name" value="PAPs-like"/>
</dbReference>
<dbReference type="Pfam" id="PF16656">
    <property type="entry name" value="Pur_ac_phosph_N"/>
    <property type="match status" value="1"/>
</dbReference>
<name>A0ABP5E112_9ACTN</name>
<evidence type="ECO:0000313" key="6">
    <source>
        <dbReference type="Proteomes" id="UP001499854"/>
    </source>
</evidence>
<dbReference type="Gene3D" id="3.60.21.10">
    <property type="match status" value="1"/>
</dbReference>
<evidence type="ECO:0000259" key="3">
    <source>
        <dbReference type="Pfam" id="PF00149"/>
    </source>
</evidence>
<keyword evidence="1 2" id="KW-0732">Signal</keyword>
<dbReference type="EMBL" id="BAAAQM010000042">
    <property type="protein sequence ID" value="GAA1989793.1"/>
    <property type="molecule type" value="Genomic_DNA"/>
</dbReference>
<dbReference type="PANTHER" id="PTHR22953:SF153">
    <property type="entry name" value="PURPLE ACID PHOSPHATASE"/>
    <property type="match status" value="1"/>
</dbReference>
<organism evidence="5 6">
    <name type="scientific">Catenulispora subtropica</name>
    <dbReference type="NCBI Taxonomy" id="450798"/>
    <lineage>
        <taxon>Bacteria</taxon>
        <taxon>Bacillati</taxon>
        <taxon>Actinomycetota</taxon>
        <taxon>Actinomycetes</taxon>
        <taxon>Catenulisporales</taxon>
        <taxon>Catenulisporaceae</taxon>
        <taxon>Catenulispora</taxon>
    </lineage>
</organism>
<dbReference type="InterPro" id="IPR006311">
    <property type="entry name" value="TAT_signal"/>
</dbReference>
<evidence type="ECO:0000256" key="1">
    <source>
        <dbReference type="ARBA" id="ARBA00022729"/>
    </source>
</evidence>
<reference evidence="6" key="1">
    <citation type="journal article" date="2019" name="Int. J. Syst. Evol. Microbiol.">
        <title>The Global Catalogue of Microorganisms (GCM) 10K type strain sequencing project: providing services to taxonomists for standard genome sequencing and annotation.</title>
        <authorList>
            <consortium name="The Broad Institute Genomics Platform"/>
            <consortium name="The Broad Institute Genome Sequencing Center for Infectious Disease"/>
            <person name="Wu L."/>
            <person name="Ma J."/>
        </authorList>
    </citation>
    <scope>NUCLEOTIDE SEQUENCE [LARGE SCALE GENOMIC DNA]</scope>
    <source>
        <strain evidence="6">JCM 16013</strain>
    </source>
</reference>
<protein>
    <submittedName>
        <fullName evidence="5">Metallophosphoesterase</fullName>
    </submittedName>
</protein>
<evidence type="ECO:0000259" key="4">
    <source>
        <dbReference type="Pfam" id="PF16656"/>
    </source>
</evidence>
<dbReference type="InterPro" id="IPR015914">
    <property type="entry name" value="PAPs_N"/>
</dbReference>
<dbReference type="SUPFAM" id="SSF49363">
    <property type="entry name" value="Purple acid phosphatase, N-terminal domain"/>
    <property type="match status" value="1"/>
</dbReference>
<accession>A0ABP5E112</accession>
<sequence length="545" mass="57540">MPVDRRTALIAAGTAGAALAASPLLASPAAAATADAPADATATAATAGPASPAVAPGDSPLLLTTPGALGAPPVDGLHLTFGADPAREMYASWTTAKPVRRPRVRFGSLEGGHGDTVQAETRTYTDGASNRQVYVHHAHITGLRPDTTYVYSALHDGVLPDSAAFRTAPSGRKPFTFTSFGDQATPGTTWTTTASGGFTAGAATLASPAAGDIVAGIEQVAPLFHLLNGDLCYANINPDRLRTWDSFFQNNTRSARFRPWMPAAGNHENEKGNGPLGFSAYQTRFALPPNGEDAEFAGLWYAFTVGAVRFVVLQNDDVALQDGGDSYVSGYSAGRQKAWLERTLKAARRSRDIDWIVVCMHQVMISSSDANGADLGIRQQWGPLFDEYEVDLVVCGHEHDYERSHPIRGVVSGSETLTPNPVATDTGTVDTSKGTVHMVLGGGGTSSPSNQKFFSGSKAKVLTAVGAVGANGKKTPTYVFEDAPWIGVRDEKNPYGFAAFDVDPGTHAGGETRIHVTYYVVAQPDGKIAPLETFTLTRTRSDRRS</sequence>